<protein>
    <submittedName>
        <fullName evidence="1">Uncharacterized protein</fullName>
    </submittedName>
</protein>
<accession>A0A1D3US26</accession>
<sequence>MMQQSGEFKQFQKFLSETKGDFHVLEQRVPVEKQLQYFKFSDRLRKEAVPWTENDFEQFESDLYNPESTGEYKRRILSIFAVSKDVKSYRRLERYVQSPDPELTDWAYMALMESRIMLESELSEEKQIYISTGLGGKGRKLRFYLLLQTNGNKPFLDYQRNVIEREFAFAMRNADCDIERLTVHETYADLLALMPIRTDIKQLIEHIIEECNQYGDFLSKSFTVTNVKELNDEEIARIIHGEKNENDTSDKEE</sequence>
<dbReference type="OMA" id="DWAYMAL"/>
<dbReference type="EMBL" id="FMMM01000067">
    <property type="protein sequence ID" value="SCQ22877.1"/>
    <property type="molecule type" value="Genomic_DNA"/>
</dbReference>
<organism evidence="1 2">
    <name type="scientific">Tannerella forsythia</name>
    <name type="common">Bacteroides forsythus</name>
    <dbReference type="NCBI Taxonomy" id="28112"/>
    <lineage>
        <taxon>Bacteria</taxon>
        <taxon>Pseudomonadati</taxon>
        <taxon>Bacteroidota</taxon>
        <taxon>Bacteroidia</taxon>
        <taxon>Bacteroidales</taxon>
        <taxon>Tannerellaceae</taxon>
        <taxon>Tannerella</taxon>
    </lineage>
</organism>
<proteinExistence type="predicted"/>
<dbReference type="OrthoDB" id="1114613at2"/>
<name>A0A1D3US26_TANFO</name>
<evidence type="ECO:0000313" key="2">
    <source>
        <dbReference type="Proteomes" id="UP000182057"/>
    </source>
</evidence>
<dbReference type="GeneID" id="34759235"/>
<dbReference type="RefSeq" id="WP_014225471.1">
    <property type="nucleotide sequence ID" value="NZ_CALHNL010000018.1"/>
</dbReference>
<dbReference type="Proteomes" id="UP000182057">
    <property type="component" value="Unassembled WGS sequence"/>
</dbReference>
<gene>
    <name evidence="1" type="ORF">TFUB20_01864</name>
</gene>
<reference evidence="1 2" key="1">
    <citation type="submission" date="2016-09" db="EMBL/GenBank/DDBJ databases">
        <authorList>
            <person name="Capua I."/>
            <person name="De Benedictis P."/>
            <person name="Joannis T."/>
            <person name="Lombin L.H."/>
            <person name="Cattoli G."/>
        </authorList>
    </citation>
    <scope>NUCLEOTIDE SEQUENCE [LARGE SCALE GENOMIC DNA]</scope>
    <source>
        <strain evidence="1 2">UB20</strain>
    </source>
</reference>
<dbReference type="AlphaFoldDB" id="A0A1D3US26"/>
<evidence type="ECO:0000313" key="1">
    <source>
        <dbReference type="EMBL" id="SCQ22877.1"/>
    </source>
</evidence>